<evidence type="ECO:0000313" key="6">
    <source>
        <dbReference type="Proteomes" id="UP000233524"/>
    </source>
</evidence>
<dbReference type="PANTHER" id="PTHR22935">
    <property type="entry name" value="PENICILLIN-BINDING PROTEIN"/>
    <property type="match status" value="1"/>
</dbReference>
<feature type="domain" description="Beta-lactamase-related" evidence="3">
    <location>
        <begin position="90"/>
        <end position="391"/>
    </location>
</feature>
<keyword evidence="6" id="KW-1185">Reference proteome</keyword>
<dbReference type="InterPro" id="IPR058664">
    <property type="entry name" value="ARB_00930-like_C"/>
</dbReference>
<protein>
    <submittedName>
        <fullName evidence="5">Uncharacterized protein</fullName>
    </submittedName>
</protein>
<dbReference type="InterPro" id="IPR001466">
    <property type="entry name" value="Beta-lactam-related"/>
</dbReference>
<dbReference type="Pfam" id="PF00144">
    <property type="entry name" value="Beta-lactamase"/>
    <property type="match status" value="1"/>
</dbReference>
<dbReference type="Pfam" id="PF26335">
    <property type="entry name" value="ARB_00930_C"/>
    <property type="match status" value="1"/>
</dbReference>
<feature type="chain" id="PRO_5014859146" evidence="2">
    <location>
        <begin position="21"/>
        <end position="572"/>
    </location>
</feature>
<feature type="signal peptide" evidence="2">
    <location>
        <begin position="1"/>
        <end position="20"/>
    </location>
</feature>
<dbReference type="AlphaFoldDB" id="A0A2N3NLS3"/>
<dbReference type="VEuPathDB" id="FungiDB:jhhlp_000155"/>
<feature type="domain" description="Beta-lactamase-like ARB-00930-like C-terminal" evidence="4">
    <location>
        <begin position="418"/>
        <end position="567"/>
    </location>
</feature>
<dbReference type="STRING" id="41688.A0A2N3NLS3"/>
<reference evidence="5 6" key="1">
    <citation type="journal article" date="2017" name="G3 (Bethesda)">
        <title>First Draft Genome Sequence of the Pathogenic Fungus Lomentospora prolificans (Formerly Scedosporium prolificans).</title>
        <authorList>
            <person name="Luo R."/>
            <person name="Zimin A."/>
            <person name="Workman R."/>
            <person name="Fan Y."/>
            <person name="Pertea G."/>
            <person name="Grossman N."/>
            <person name="Wear M.P."/>
            <person name="Jia B."/>
            <person name="Miller H."/>
            <person name="Casadevall A."/>
            <person name="Timp W."/>
            <person name="Zhang S.X."/>
            <person name="Salzberg S.L."/>
        </authorList>
    </citation>
    <scope>NUCLEOTIDE SEQUENCE [LARGE SCALE GENOMIC DNA]</scope>
    <source>
        <strain evidence="5 6">JHH-5317</strain>
    </source>
</reference>
<keyword evidence="2" id="KW-0732">Signal</keyword>
<accession>A0A2N3NLS3</accession>
<gene>
    <name evidence="5" type="ORF">jhhlp_000155</name>
</gene>
<comment type="similarity">
    <text evidence="1">Belongs to the beta-lactamase family.</text>
</comment>
<sequence>MKALTSVAAVSAFLAATVAGKSYHCPPLGQTLPAPKNPSASGAIETAVQRATELFQDYVQRYNNTAASLTVKSIHEDDYLLNLHHTPETRDERGTAEVSCKTVYRVGSVSKLFAPLAILREAGVNIHDPITKYLPELKDLENQQEENNALTTISWDDVTLLSLASHMGGFASEMAQDIGNFGLDETPLGLPTLEQDDIPGCSGLGGNLLAKYGKHRPAWAPFTTPMYSNVAFSFLSFVIEQVTNKTFDEHVQESIFTPLGMDSTTSGAKPEDDASGFIPAEDPWWFLNLGVFNPAGGFFSNTEDLVKLGEGILNHDVLSAVETRKWMKPTEHTASLGVSVGAPWEIFRTKNLTTDGRIIDVYSKTGDLGPYHAIFALVPDYDLVFTLLTGGPEASNNDVVFGTAQLMQILLPALDLAAKEEAAKSLIGEYVDEETNSTITLSVDDGPGLAVSNWVSRGVDVVESYGTLLGIGEPVKLGADVTVRLYNTGLSADNQSGWRAVLHIGAAEDFLAVDETMSFIPQVTCQTWFMFERTTYGFNSLDDFVFTVGEDGTVEEVTSRFYRTTMTLASRE</sequence>
<evidence type="ECO:0000256" key="2">
    <source>
        <dbReference type="SAM" id="SignalP"/>
    </source>
</evidence>
<dbReference type="InParanoid" id="A0A2N3NLS3"/>
<evidence type="ECO:0000313" key="5">
    <source>
        <dbReference type="EMBL" id="PKS13384.1"/>
    </source>
</evidence>
<dbReference type="PANTHER" id="PTHR22935:SF95">
    <property type="entry name" value="BETA-LACTAMASE-LIKE 1-RELATED"/>
    <property type="match status" value="1"/>
</dbReference>
<dbReference type="SUPFAM" id="SSF56601">
    <property type="entry name" value="beta-lactamase/transpeptidase-like"/>
    <property type="match status" value="1"/>
</dbReference>
<dbReference type="InterPro" id="IPR051478">
    <property type="entry name" value="Beta-lactamase-like_AB/R"/>
</dbReference>
<comment type="caution">
    <text evidence="5">The sequence shown here is derived from an EMBL/GenBank/DDBJ whole genome shotgun (WGS) entry which is preliminary data.</text>
</comment>
<evidence type="ECO:0000256" key="1">
    <source>
        <dbReference type="ARBA" id="ARBA00038473"/>
    </source>
</evidence>
<evidence type="ECO:0000259" key="3">
    <source>
        <dbReference type="Pfam" id="PF00144"/>
    </source>
</evidence>
<dbReference type="Proteomes" id="UP000233524">
    <property type="component" value="Unassembled WGS sequence"/>
</dbReference>
<dbReference type="EMBL" id="NLAX01000001">
    <property type="protein sequence ID" value="PKS13384.1"/>
    <property type="molecule type" value="Genomic_DNA"/>
</dbReference>
<dbReference type="OrthoDB" id="10250282at2759"/>
<name>A0A2N3NLS3_9PEZI</name>
<proteinExistence type="inferred from homology"/>
<dbReference type="Gene3D" id="3.40.710.10">
    <property type="entry name" value="DD-peptidase/beta-lactamase superfamily"/>
    <property type="match status" value="1"/>
</dbReference>
<evidence type="ECO:0000259" key="4">
    <source>
        <dbReference type="Pfam" id="PF26335"/>
    </source>
</evidence>
<dbReference type="InterPro" id="IPR012338">
    <property type="entry name" value="Beta-lactam/transpept-like"/>
</dbReference>
<organism evidence="5 6">
    <name type="scientific">Lomentospora prolificans</name>
    <dbReference type="NCBI Taxonomy" id="41688"/>
    <lineage>
        <taxon>Eukaryota</taxon>
        <taxon>Fungi</taxon>
        <taxon>Dikarya</taxon>
        <taxon>Ascomycota</taxon>
        <taxon>Pezizomycotina</taxon>
        <taxon>Sordariomycetes</taxon>
        <taxon>Hypocreomycetidae</taxon>
        <taxon>Microascales</taxon>
        <taxon>Microascaceae</taxon>
        <taxon>Lomentospora</taxon>
    </lineage>
</organism>